<organism evidence="1 2">
    <name type="scientific">Photorhabdus temperata J3</name>
    <dbReference type="NCBI Taxonomy" id="1389415"/>
    <lineage>
        <taxon>Bacteria</taxon>
        <taxon>Pseudomonadati</taxon>
        <taxon>Pseudomonadota</taxon>
        <taxon>Gammaproteobacteria</taxon>
        <taxon>Enterobacterales</taxon>
        <taxon>Morganellaceae</taxon>
        <taxon>Photorhabdus</taxon>
    </lineage>
</organism>
<reference evidence="1 2" key="1">
    <citation type="submission" date="2013-10" db="EMBL/GenBank/DDBJ databases">
        <title>Whole Genome Shotgun Sequence of Photorhabdus temperata J3.</title>
        <authorList>
            <person name="Park G.-S."/>
            <person name="Hong S.-J."/>
            <person name="Shin J.-H."/>
        </authorList>
    </citation>
    <scope>NUCLEOTIDE SEQUENCE [LARGE SCALE GENOMIC DNA]</scope>
    <source>
        <strain evidence="1 2">J3</strain>
    </source>
</reference>
<evidence type="ECO:0000313" key="1">
    <source>
        <dbReference type="EMBL" id="ERT12535.1"/>
    </source>
</evidence>
<evidence type="ECO:0000313" key="2">
    <source>
        <dbReference type="Proteomes" id="UP000017133"/>
    </source>
</evidence>
<protein>
    <submittedName>
        <fullName evidence="1">Uncharacterized protein</fullName>
    </submittedName>
</protein>
<dbReference type="AlphaFoldDB" id="U7QZP8"/>
<accession>U7QZP8</accession>
<keyword evidence="2" id="KW-1185">Reference proteome</keyword>
<comment type="caution">
    <text evidence="1">The sequence shown here is derived from an EMBL/GenBank/DDBJ whole genome shotgun (WGS) entry which is preliminary data.</text>
</comment>
<name>U7QZP8_PHOTE</name>
<dbReference type="PATRIC" id="fig|1389415.4.peg.2725"/>
<sequence length="443" mass="50454">MAFISKDFTRLLNTLIDQQIKAAGRQTEWFNMSADEHADYIRQVDERLQEIQQSTLSVLAAQHFQMQDNPVSVDNQLQTLQQRRQQMNKVPSTLAINAYKQQLDRDIRLYRRQQTAMTHFDSTWGQVLAMLNTTTLREDSVDKQVKLDTKIKHLEQQLTKQVADSTFSQEYVKLFSELQAYKEVNARYNALLKASTAEEEATALDALIKVPRASDDLPVNISLLMMEERPGYIRMNVALVNASTDGRFKDFFLENGRLVVPTDGVLNFSFGTAARSLAWQQQYRLKSEPPSFRSPTYTPIRSVLVKTKFVENYFANHLVSESTLREGFKAQLLNDGHKMLLTNVDRKVPNQVGIQVSGQAPNTTITREVPLASALSDLINQNADITSFQTIGLEGFRQSSYHPDRDGLFVNIHELERSVGFAGRQYLLEMPQDKDYLSATPFG</sequence>
<gene>
    <name evidence="1" type="ORF">O185_13710</name>
</gene>
<proteinExistence type="predicted"/>
<dbReference type="EMBL" id="AXDT01000126">
    <property type="protein sequence ID" value="ERT12535.1"/>
    <property type="molecule type" value="Genomic_DNA"/>
</dbReference>
<dbReference type="Proteomes" id="UP000017133">
    <property type="component" value="Unassembled WGS sequence"/>
</dbReference>